<sequence>MAKGSKFESFLTLVVGGSAGFGLLVLTSRSWKACGVHLNGVGNGPTLLFVGVPVAFVVNLVLFNFVYRFSRKGQGFFTALLAAAVAIAIADLALYSWAGTPTFTPAPICPGNVPSWWPKSIPT</sequence>
<feature type="transmembrane region" description="Helical" evidence="1">
    <location>
        <begin position="7"/>
        <end position="26"/>
    </location>
</feature>
<feature type="transmembrane region" description="Helical" evidence="1">
    <location>
        <begin position="79"/>
        <end position="98"/>
    </location>
</feature>
<reference evidence="2 3" key="1">
    <citation type="submission" date="2019-03" db="EMBL/GenBank/DDBJ databases">
        <title>Genomic Encyclopedia of Type Strains, Phase III (KMG-III): the genomes of soil and plant-associated and newly described type strains.</title>
        <authorList>
            <person name="Whitman W."/>
        </authorList>
    </citation>
    <scope>NUCLEOTIDE SEQUENCE [LARGE SCALE GENOMIC DNA]</scope>
    <source>
        <strain evidence="2 3">VKM Ac-2575</strain>
    </source>
</reference>
<dbReference type="Proteomes" id="UP000295151">
    <property type="component" value="Unassembled WGS sequence"/>
</dbReference>
<accession>A0A4R7TCW0</accession>
<dbReference type="AlphaFoldDB" id="A0A4R7TCW0"/>
<organism evidence="2 3">
    <name type="scientific">Kribbella voronezhensis</name>
    <dbReference type="NCBI Taxonomy" id="2512212"/>
    <lineage>
        <taxon>Bacteria</taxon>
        <taxon>Bacillati</taxon>
        <taxon>Actinomycetota</taxon>
        <taxon>Actinomycetes</taxon>
        <taxon>Propionibacteriales</taxon>
        <taxon>Kribbellaceae</taxon>
        <taxon>Kribbella</taxon>
    </lineage>
</organism>
<dbReference type="EMBL" id="SOCE01000001">
    <property type="protein sequence ID" value="TDU89579.1"/>
    <property type="molecule type" value="Genomic_DNA"/>
</dbReference>
<gene>
    <name evidence="2" type="ORF">EV138_3152</name>
</gene>
<protein>
    <submittedName>
        <fullName evidence="2">Uncharacterized protein</fullName>
    </submittedName>
</protein>
<dbReference type="OrthoDB" id="3827993at2"/>
<evidence type="ECO:0000256" key="1">
    <source>
        <dbReference type="SAM" id="Phobius"/>
    </source>
</evidence>
<keyword evidence="1" id="KW-1133">Transmembrane helix</keyword>
<name>A0A4R7TCW0_9ACTN</name>
<proteinExistence type="predicted"/>
<evidence type="ECO:0000313" key="3">
    <source>
        <dbReference type="Proteomes" id="UP000295151"/>
    </source>
</evidence>
<comment type="caution">
    <text evidence="2">The sequence shown here is derived from an EMBL/GenBank/DDBJ whole genome shotgun (WGS) entry which is preliminary data.</text>
</comment>
<dbReference type="RefSeq" id="WP_133979629.1">
    <property type="nucleotide sequence ID" value="NZ_SOCE01000001.1"/>
</dbReference>
<evidence type="ECO:0000313" key="2">
    <source>
        <dbReference type="EMBL" id="TDU89579.1"/>
    </source>
</evidence>
<keyword evidence="3" id="KW-1185">Reference proteome</keyword>
<keyword evidence="1" id="KW-0472">Membrane</keyword>
<keyword evidence="1" id="KW-0812">Transmembrane</keyword>
<feature type="transmembrane region" description="Helical" evidence="1">
    <location>
        <begin position="46"/>
        <end position="67"/>
    </location>
</feature>